<gene>
    <name evidence="1" type="ORF">DFR70_12691</name>
</gene>
<evidence type="ECO:0000313" key="1">
    <source>
        <dbReference type="EMBL" id="PXX53970.1"/>
    </source>
</evidence>
<name>A0A318JSH9_9NOCA</name>
<dbReference type="OrthoDB" id="4570263at2"/>
<protein>
    <submittedName>
        <fullName evidence="1">Uncharacterized protein</fullName>
    </submittedName>
</protein>
<reference evidence="1 2" key="1">
    <citation type="submission" date="2018-05" db="EMBL/GenBank/DDBJ databases">
        <title>Genomic Encyclopedia of Type Strains, Phase IV (KMG-IV): sequencing the most valuable type-strain genomes for metagenomic binning, comparative biology and taxonomic classification.</title>
        <authorList>
            <person name="Goeker M."/>
        </authorList>
    </citation>
    <scope>NUCLEOTIDE SEQUENCE [LARGE SCALE GENOMIC DNA]</scope>
    <source>
        <strain evidence="1 2">DSM 44704</strain>
    </source>
</reference>
<accession>A0A318JSH9</accession>
<proteinExistence type="predicted"/>
<sequence length="154" mass="17476">MATTLTESVEARCARYIAENRFLGAEVDNHQQILLRAGSIDTIQMPRLLGELVRQELRRRRLATPTIENHETKFLTFVTRPARRDDPRPVHILSKRFKVQAIRTVQGALIPLPGPADTRRSWLEEPIGTTRPDFDTVVCVVLKAAEALPEVDRS</sequence>
<evidence type="ECO:0000313" key="2">
    <source>
        <dbReference type="Proteomes" id="UP000247569"/>
    </source>
</evidence>
<dbReference type="Proteomes" id="UP000247569">
    <property type="component" value="Unassembled WGS sequence"/>
</dbReference>
<dbReference type="AlphaFoldDB" id="A0A318JSH9"/>
<keyword evidence="2" id="KW-1185">Reference proteome</keyword>
<organism evidence="1 2">
    <name type="scientific">Nocardia tenerifensis</name>
    <dbReference type="NCBI Taxonomy" id="228006"/>
    <lineage>
        <taxon>Bacteria</taxon>
        <taxon>Bacillati</taxon>
        <taxon>Actinomycetota</taxon>
        <taxon>Actinomycetes</taxon>
        <taxon>Mycobacteriales</taxon>
        <taxon>Nocardiaceae</taxon>
        <taxon>Nocardia</taxon>
    </lineage>
</organism>
<dbReference type="RefSeq" id="WP_040742185.1">
    <property type="nucleotide sequence ID" value="NZ_QJKF01000026.1"/>
</dbReference>
<dbReference type="EMBL" id="QJKF01000026">
    <property type="protein sequence ID" value="PXX53970.1"/>
    <property type="molecule type" value="Genomic_DNA"/>
</dbReference>
<comment type="caution">
    <text evidence="1">The sequence shown here is derived from an EMBL/GenBank/DDBJ whole genome shotgun (WGS) entry which is preliminary data.</text>
</comment>